<dbReference type="SUPFAM" id="SSF48452">
    <property type="entry name" value="TPR-like"/>
    <property type="match status" value="1"/>
</dbReference>
<dbReference type="InterPro" id="IPR046960">
    <property type="entry name" value="PPR_At4g14850-like_plant"/>
</dbReference>
<dbReference type="PANTHER" id="PTHR47926">
    <property type="entry name" value="PENTATRICOPEPTIDE REPEAT-CONTAINING PROTEIN"/>
    <property type="match status" value="1"/>
</dbReference>
<reference evidence="4" key="1">
    <citation type="journal article" date="2018" name="Molecules">
        <title>The Pentatricopeptide Repeat Gene Family in Salvia miltiorrhiza: Genome-Wide Characterization and Expression Analysis.</title>
        <authorList>
            <person name="Li H."/>
            <person name="Li C."/>
            <person name="Deng Y."/>
            <person name="Jiang X."/>
            <person name="Lu S."/>
        </authorList>
    </citation>
    <scope>NUCLEOTIDE SEQUENCE</scope>
</reference>
<evidence type="ECO:0000256" key="3">
    <source>
        <dbReference type="PROSITE-ProRule" id="PRU00708"/>
    </source>
</evidence>
<feature type="repeat" description="PPR" evidence="3">
    <location>
        <begin position="305"/>
        <end position="339"/>
    </location>
</feature>
<organism evidence="4">
    <name type="scientific">Salvia miltiorrhiza</name>
    <name type="common">Chinese sage</name>
    <dbReference type="NCBI Taxonomy" id="226208"/>
    <lineage>
        <taxon>Eukaryota</taxon>
        <taxon>Viridiplantae</taxon>
        <taxon>Streptophyta</taxon>
        <taxon>Embryophyta</taxon>
        <taxon>Tracheophyta</taxon>
        <taxon>Spermatophyta</taxon>
        <taxon>Magnoliopsida</taxon>
        <taxon>eudicotyledons</taxon>
        <taxon>Gunneridae</taxon>
        <taxon>Pentapetalae</taxon>
        <taxon>asterids</taxon>
        <taxon>lamiids</taxon>
        <taxon>Lamiales</taxon>
        <taxon>Lamiaceae</taxon>
        <taxon>Nepetoideae</taxon>
        <taxon>Mentheae</taxon>
        <taxon>Salviinae</taxon>
        <taxon>Salvia</taxon>
        <taxon>Salvia incertae sedis</taxon>
    </lineage>
</organism>
<proteinExistence type="evidence at transcript level"/>
<name>A0A678WDU4_SALMI</name>
<dbReference type="Gene3D" id="1.25.40.10">
    <property type="entry name" value="Tetratricopeptide repeat domain"/>
    <property type="match status" value="3"/>
</dbReference>
<reference evidence="4" key="2">
    <citation type="submission" date="2018-02" db="EMBL/GenBank/DDBJ databases">
        <authorList>
            <person name="Li H.Q."/>
            <person name="Lu S.F."/>
        </authorList>
    </citation>
    <scope>NUCLEOTIDE SEQUENCE</scope>
</reference>
<sequence length="533" mass="60324">MIPSCSFNRHVSAILDKCSNLNHLKQLHAHLIRWARHIHFYALSSSLLRHSEPRLRTPLFDKFPTPNIYLYTVIVAACTRAPDHTVVVLIYHDMVRENWSRPNEYMFSIILKLWPEVARDYGVEMVQAHIVKLGFCGYPVVQTTVLDAYARCGVEIGVARKVFDEMLERSVVSWTTMISGYTRARRVWDAILLFEEMPEGIRDAPFWNSIIAGCVQNGLLSEAIEFFKRMVVEGGVNRPNQGTVVCVLSALGHSGMLQFGRCIHGYIYRNGLSLDSFAVSGLIDMYGKLGVLKSRIVFEKSDQINLTSWNALINCYALHGRCHEAVAVFQEMLRRGREGLKPDAITFIGLLNACTHGGLVEEGRRFFEMMVRDFGIEPRIEHYGCLVDLLGRSGKLEEAMDVVSRMREPSPDEVIWGSLLNACRVHRRADLAEFAVRKLAEMSPGNGGYGAMLANLYGEMGKWDEAWRVRAALAGESAYKAAGCSWIEIGSQVHNFYSVDRSHPRTEEIYAVLRCLGDASRMQHTSWRPQQLQ</sequence>
<dbReference type="GO" id="GO:0009451">
    <property type="term" value="P:RNA modification"/>
    <property type="evidence" value="ECO:0007669"/>
    <property type="project" value="InterPro"/>
</dbReference>
<accession>A0A678WDU4</accession>
<dbReference type="Pfam" id="PF12854">
    <property type="entry name" value="PPR_1"/>
    <property type="match status" value="1"/>
</dbReference>
<evidence type="ECO:0000256" key="1">
    <source>
        <dbReference type="ARBA" id="ARBA00006643"/>
    </source>
</evidence>
<feature type="repeat" description="PPR" evidence="3">
    <location>
        <begin position="343"/>
        <end position="378"/>
    </location>
</feature>
<dbReference type="Pfam" id="PF13041">
    <property type="entry name" value="PPR_2"/>
    <property type="match status" value="1"/>
</dbReference>
<evidence type="ECO:0000256" key="2">
    <source>
        <dbReference type="ARBA" id="ARBA00022737"/>
    </source>
</evidence>
<dbReference type="NCBIfam" id="TIGR00756">
    <property type="entry name" value="PPR"/>
    <property type="match status" value="5"/>
</dbReference>
<protein>
    <submittedName>
        <fullName evidence="4">Pentatricopeptide repeat protein</fullName>
    </submittedName>
</protein>
<feature type="repeat" description="PPR" evidence="3">
    <location>
        <begin position="170"/>
        <end position="200"/>
    </location>
</feature>
<dbReference type="Pfam" id="PF20431">
    <property type="entry name" value="E_motif"/>
    <property type="match status" value="1"/>
</dbReference>
<dbReference type="PROSITE" id="PS51375">
    <property type="entry name" value="PPR"/>
    <property type="match status" value="4"/>
</dbReference>
<dbReference type="EMBL" id="MH004906">
    <property type="protein sequence ID" value="AYM00906.1"/>
    <property type="molecule type" value="mRNA"/>
</dbReference>
<feature type="repeat" description="PPR" evidence="3">
    <location>
        <begin position="203"/>
        <end position="237"/>
    </location>
</feature>
<dbReference type="FunFam" id="1.25.40.10:FF:000690">
    <property type="entry name" value="Pentatricopeptide repeat-containing protein"/>
    <property type="match status" value="1"/>
</dbReference>
<dbReference type="InterPro" id="IPR046848">
    <property type="entry name" value="E_motif"/>
</dbReference>
<dbReference type="Pfam" id="PF01535">
    <property type="entry name" value="PPR"/>
    <property type="match status" value="2"/>
</dbReference>
<dbReference type="InterPro" id="IPR002885">
    <property type="entry name" value="PPR_rpt"/>
</dbReference>
<dbReference type="InterPro" id="IPR011990">
    <property type="entry name" value="TPR-like_helical_dom_sf"/>
</dbReference>
<dbReference type="PANTHER" id="PTHR47926:SF453">
    <property type="entry name" value="PENTATRICOPEPTIDE REPEAT (PPR) SUPERFAMILY PROTEIN"/>
    <property type="match status" value="1"/>
</dbReference>
<comment type="similarity">
    <text evidence="1">Belongs to the PPR family. PCMP-H subfamily.</text>
</comment>
<keyword evidence="2" id="KW-0677">Repeat</keyword>
<evidence type="ECO:0000313" key="4">
    <source>
        <dbReference type="EMBL" id="AYM00906.1"/>
    </source>
</evidence>
<dbReference type="AlphaFoldDB" id="A0A678WDU4"/>
<dbReference type="GO" id="GO:0003729">
    <property type="term" value="F:mRNA binding"/>
    <property type="evidence" value="ECO:0007669"/>
    <property type="project" value="UniProtKB-ARBA"/>
</dbReference>